<dbReference type="AlphaFoldDB" id="L1M3N8"/>
<proteinExistence type="predicted"/>
<dbReference type="Proteomes" id="UP000010448">
    <property type="component" value="Unassembled WGS sequence"/>
</dbReference>
<dbReference type="EMBL" id="AMWJ02000002">
    <property type="protein sequence ID" value="NNJ16767.1"/>
    <property type="molecule type" value="Genomic_DNA"/>
</dbReference>
<name>L1M3N8_9PSED</name>
<evidence type="ECO:0000313" key="1">
    <source>
        <dbReference type="EMBL" id="NNJ16767.1"/>
    </source>
</evidence>
<gene>
    <name evidence="1" type="ORF">CSV86_016935</name>
</gene>
<dbReference type="OrthoDB" id="6905397at2"/>
<organism evidence="1 2">
    <name type="scientific">Pseudomonas bharatica CSV86</name>
    <dbReference type="NCBI Taxonomy" id="1005395"/>
    <lineage>
        <taxon>Bacteria</taxon>
        <taxon>Pseudomonadati</taxon>
        <taxon>Pseudomonadota</taxon>
        <taxon>Gammaproteobacteria</taxon>
        <taxon>Pseudomonadales</taxon>
        <taxon>Pseudomonadaceae</taxon>
        <taxon>Pseudomonas</taxon>
        <taxon>Pseudomonas bharatica</taxon>
    </lineage>
</organism>
<sequence length="69" mass="7223">MTKRLSFSLDLNANDFDALQAVLANPRVVAAAVAPGDPWENARIVDVLVEMAESVAAAMKPAVGAQLSD</sequence>
<reference evidence="1 2" key="1">
    <citation type="journal article" date="2013" name="Genome Announc.">
        <title>Genome Sequence of Naphthalene-Degrading Soil Bacterium Pseudomonas putida CSV86.</title>
        <authorList>
            <person name="Phale P.S."/>
            <person name="Paliwal V."/>
            <person name="Raju S.C."/>
            <person name="Modak A."/>
            <person name="Purohit H.J."/>
        </authorList>
    </citation>
    <scope>NUCLEOTIDE SEQUENCE [LARGE SCALE GENOMIC DNA]</scope>
    <source>
        <strain evidence="1 2">CSV86</strain>
    </source>
</reference>
<accession>L1M3N8</accession>
<protein>
    <submittedName>
        <fullName evidence="1">Uncharacterized protein</fullName>
    </submittedName>
</protein>
<dbReference type="RefSeq" id="WP_009397328.1">
    <property type="nucleotide sequence ID" value="NZ_AMWJ02000002.1"/>
</dbReference>
<keyword evidence="2" id="KW-1185">Reference proteome</keyword>
<comment type="caution">
    <text evidence="1">The sequence shown here is derived from an EMBL/GenBank/DDBJ whole genome shotgun (WGS) entry which is preliminary data.</text>
</comment>
<evidence type="ECO:0000313" key="2">
    <source>
        <dbReference type="Proteomes" id="UP000010448"/>
    </source>
</evidence>